<dbReference type="Proteomes" id="UP000824120">
    <property type="component" value="Chromosome 8"/>
</dbReference>
<proteinExistence type="predicted"/>
<protein>
    <submittedName>
        <fullName evidence="1">Uncharacterized protein</fullName>
    </submittedName>
</protein>
<accession>A0A9J5XUX2</accession>
<evidence type="ECO:0000313" key="1">
    <source>
        <dbReference type="EMBL" id="KAG5590976.1"/>
    </source>
</evidence>
<reference evidence="1 2" key="1">
    <citation type="submission" date="2020-09" db="EMBL/GenBank/DDBJ databases">
        <title>De no assembly of potato wild relative species, Solanum commersonii.</title>
        <authorList>
            <person name="Cho K."/>
        </authorList>
    </citation>
    <scope>NUCLEOTIDE SEQUENCE [LARGE SCALE GENOMIC DNA]</scope>
    <source>
        <strain evidence="1">LZ3.2</strain>
        <tissue evidence="1">Leaf</tissue>
    </source>
</reference>
<comment type="caution">
    <text evidence="1">The sequence shown here is derived from an EMBL/GenBank/DDBJ whole genome shotgun (WGS) entry which is preliminary data.</text>
</comment>
<gene>
    <name evidence="1" type="ORF">H5410_041490</name>
</gene>
<dbReference type="AlphaFoldDB" id="A0A9J5XUX2"/>
<dbReference type="EMBL" id="JACXVP010000008">
    <property type="protein sequence ID" value="KAG5590976.1"/>
    <property type="molecule type" value="Genomic_DNA"/>
</dbReference>
<sequence length="73" mass="8305">MRITESTWRITEGSHSAFCSSVLSLKERIKSAEQRSSQHIAEQFREAVLYCPMTQSTTILKDAILVTKTPFDI</sequence>
<keyword evidence="2" id="KW-1185">Reference proteome</keyword>
<organism evidence="1 2">
    <name type="scientific">Solanum commersonii</name>
    <name type="common">Commerson's wild potato</name>
    <name type="synonym">Commerson's nightshade</name>
    <dbReference type="NCBI Taxonomy" id="4109"/>
    <lineage>
        <taxon>Eukaryota</taxon>
        <taxon>Viridiplantae</taxon>
        <taxon>Streptophyta</taxon>
        <taxon>Embryophyta</taxon>
        <taxon>Tracheophyta</taxon>
        <taxon>Spermatophyta</taxon>
        <taxon>Magnoliopsida</taxon>
        <taxon>eudicotyledons</taxon>
        <taxon>Gunneridae</taxon>
        <taxon>Pentapetalae</taxon>
        <taxon>asterids</taxon>
        <taxon>lamiids</taxon>
        <taxon>Solanales</taxon>
        <taxon>Solanaceae</taxon>
        <taxon>Solanoideae</taxon>
        <taxon>Solaneae</taxon>
        <taxon>Solanum</taxon>
    </lineage>
</organism>
<name>A0A9J5XUX2_SOLCO</name>
<evidence type="ECO:0000313" key="2">
    <source>
        <dbReference type="Proteomes" id="UP000824120"/>
    </source>
</evidence>